<gene>
    <name evidence="1" type="ORF">KLDO_g1168</name>
</gene>
<dbReference type="OrthoDB" id="2357318at2759"/>
<dbReference type="AlphaFoldDB" id="A0A0A8L411"/>
<dbReference type="Proteomes" id="UP000031516">
    <property type="component" value="Unassembled WGS sequence"/>
</dbReference>
<organism evidence="1 2">
    <name type="scientific">Kluyveromyces dobzhanskii CBS 2104</name>
    <dbReference type="NCBI Taxonomy" id="1427455"/>
    <lineage>
        <taxon>Eukaryota</taxon>
        <taxon>Fungi</taxon>
        <taxon>Dikarya</taxon>
        <taxon>Ascomycota</taxon>
        <taxon>Saccharomycotina</taxon>
        <taxon>Saccharomycetes</taxon>
        <taxon>Saccharomycetales</taxon>
        <taxon>Saccharomycetaceae</taxon>
        <taxon>Kluyveromyces</taxon>
    </lineage>
</organism>
<evidence type="ECO:0000313" key="1">
    <source>
        <dbReference type="EMBL" id="CDO92859.1"/>
    </source>
</evidence>
<dbReference type="PANTHER" id="PTHR39214">
    <property type="entry name" value="MICROBODY (PEROXISOME) BIOGENESIS PROTEIN PEROXIN 8 (EUROFUNG)"/>
    <property type="match status" value="1"/>
</dbReference>
<dbReference type="PANTHER" id="PTHR39214:SF1">
    <property type="entry name" value="MICROBODY (PEROXISOME) BIOGENESIS PROTEIN PEROXIN 8 (EUROFUNG)"/>
    <property type="match status" value="1"/>
</dbReference>
<name>A0A0A8L411_9SACH</name>
<protein>
    <submittedName>
        <fullName evidence="1">WGS project CCBQ000000000 data, contig MAT</fullName>
    </submittedName>
</protein>
<accession>A0A0A8L411</accession>
<evidence type="ECO:0000313" key="2">
    <source>
        <dbReference type="Proteomes" id="UP000031516"/>
    </source>
</evidence>
<comment type="caution">
    <text evidence="1">The sequence shown here is derived from an EMBL/GenBank/DDBJ whole genome shotgun (WGS) entry which is preliminary data.</text>
</comment>
<dbReference type="EMBL" id="CCBQ010000018">
    <property type="protein sequence ID" value="CDO92859.1"/>
    <property type="molecule type" value="Genomic_DNA"/>
</dbReference>
<proteinExistence type="predicted"/>
<dbReference type="InterPro" id="IPR055334">
    <property type="entry name" value="PEX8-like"/>
</dbReference>
<keyword evidence="2" id="KW-1185">Reference proteome</keyword>
<sequence length="564" mass="66428">MSDVQSIRHLLLALNNSSINKSAITESQALNNIVYFLPRITDPEILAQLIHALFHWTPQHLTIWEGFEAASAIMKWKLEISEPRLRIDKFVLAWKQEIELCSVLNLYQLATVAGLISCRHQLDNLQEHLFIDDSGTASEELKDIRFRHFMPYWKQYMSLSRDDYQLVDDLCTLYSMVHSQSDHGIPHELVFQSLFNILIEYIRTDNRQDVGPNSFAHKHLNLICKACEHSIAHVRDHNLLMNKLNELKQTMEDLSEKEALSGEKDYTEKYYVNTLFAVVLVLCGYQPTNTSVRAMALTLFHSSFILHDFGTDGFTKYRELIFSVCSFTCKEFVLFDQILKEMLTKMQFVMQNKVYHSKMIFVMEFLQLNLAELKIPNAQYLEKCIEPLIGPFLDSADVSLRESAQLSWLEMFNNESWNTDVRNFKLKRLRCYLSDCFQQYKDGLMTEEQLVLIWKTLSPTIKYLSNFDHDLIRDLIHMTYRRMINTENLEMKSVSIYCLIEQLYNVTDDYLWHWLDTCYEFLNGVPPTMKEAVITKLWEYTSHSHNEVAIRWWYDRVVPNLSRI</sequence>
<reference evidence="1 2" key="1">
    <citation type="submission" date="2014-03" db="EMBL/GenBank/DDBJ databases">
        <title>The genome of Kluyveromyces dobzhanskii.</title>
        <authorList>
            <person name="Nystedt B."/>
            <person name="Astrom S."/>
        </authorList>
    </citation>
    <scope>NUCLEOTIDE SEQUENCE [LARGE SCALE GENOMIC DNA]</scope>
    <source>
        <strain evidence="1 2">CBS 2104</strain>
    </source>
</reference>